<dbReference type="GO" id="GO:0005737">
    <property type="term" value="C:cytoplasm"/>
    <property type="evidence" value="ECO:0007669"/>
    <property type="project" value="UniProtKB-SubCell"/>
</dbReference>
<sequence>MAVNGEDDTTAVDTENVNMPRAAPDSGFHSPKRLHPGCPPSPPSPAQSQASSSTRARTSSSETELSPPSNTDFPHLRSFLETKLHCEPPPPPPESPPPQHAGSDHSEQSPPQTPEPDPPTVQPEPGKMFVGGLSPITTAESLREYFERFGAIRETTVMRDPNNNRSRGFGFVTFEDPASVTDVLNSRPHQVDSKAVDPKMAVPKTNSRTKSLPTVNRKVFVGGVAERTTKDQMHKYFAQYGQIELCALMMDRETNRHRGFGFVTYEKAEDAAKVCKIHYHTLDEKKVEVKYAVPKDQLRGRFNATNQLAGQNAYDFIVQLMSRNFYNEFLPNGFFWTENGELICQLMSINVDPFGNYLVYYNPPPAYFPAYPTISPVPVSNHFQQAMTGFNIPQGQANPDAYTYLTGYYIHANDFAFSPNIYAAPQFWNGYPAIQN</sequence>
<feature type="compositionally biased region" description="Pro residues" evidence="6">
    <location>
        <begin position="111"/>
        <end position="122"/>
    </location>
</feature>
<evidence type="ECO:0000256" key="4">
    <source>
        <dbReference type="ARBA" id="ARBA00022884"/>
    </source>
</evidence>
<feature type="domain" description="RRM" evidence="7">
    <location>
        <begin position="217"/>
        <end position="294"/>
    </location>
</feature>
<dbReference type="PANTHER" id="PTHR48032">
    <property type="entry name" value="RNA-BINDING PROTEIN MUSASHI HOMOLOG RBP6"/>
    <property type="match status" value="1"/>
</dbReference>
<evidence type="ECO:0000313" key="8">
    <source>
        <dbReference type="EMBL" id="VUZ53610.1"/>
    </source>
</evidence>
<feature type="compositionally biased region" description="Acidic residues" evidence="6">
    <location>
        <begin position="1"/>
        <end position="10"/>
    </location>
</feature>
<dbReference type="Pfam" id="PF00076">
    <property type="entry name" value="RRM_1"/>
    <property type="match status" value="2"/>
</dbReference>
<proteinExistence type="predicted"/>
<feature type="compositionally biased region" description="Low complexity" evidence="6">
    <location>
        <begin position="46"/>
        <end position="69"/>
    </location>
</feature>
<dbReference type="AlphaFoldDB" id="A0A564Z2G6"/>
<dbReference type="GO" id="GO:0003729">
    <property type="term" value="F:mRNA binding"/>
    <property type="evidence" value="ECO:0007669"/>
    <property type="project" value="TreeGrafter"/>
</dbReference>
<feature type="compositionally biased region" description="Basic and acidic residues" evidence="6">
    <location>
        <begin position="74"/>
        <end position="86"/>
    </location>
</feature>
<evidence type="ECO:0000256" key="3">
    <source>
        <dbReference type="ARBA" id="ARBA00022737"/>
    </source>
</evidence>
<keyword evidence="2" id="KW-0963">Cytoplasm</keyword>
<dbReference type="SMART" id="SM00360">
    <property type="entry name" value="RRM"/>
    <property type="match status" value="2"/>
</dbReference>
<dbReference type="InterPro" id="IPR000504">
    <property type="entry name" value="RRM_dom"/>
</dbReference>
<dbReference type="PANTHER" id="PTHR48032:SF18">
    <property type="entry name" value="RRM DOMAIN-CONTAINING PROTEIN"/>
    <property type="match status" value="1"/>
</dbReference>
<feature type="compositionally biased region" description="Pro residues" evidence="6">
    <location>
        <begin position="87"/>
        <end position="99"/>
    </location>
</feature>
<keyword evidence="3" id="KW-0677">Repeat</keyword>
<dbReference type="FunFam" id="3.30.70.330:FF:000025">
    <property type="entry name" value="RNA-binding protein Musashi homolog 2 isoform X1"/>
    <property type="match status" value="1"/>
</dbReference>
<evidence type="ECO:0000259" key="7">
    <source>
        <dbReference type="PROSITE" id="PS50102"/>
    </source>
</evidence>
<evidence type="ECO:0000256" key="6">
    <source>
        <dbReference type="SAM" id="MobiDB-lite"/>
    </source>
</evidence>
<comment type="subcellular location">
    <subcellularLocation>
        <location evidence="1">Cytoplasm</location>
    </subcellularLocation>
</comment>
<reference evidence="8 9" key="1">
    <citation type="submission" date="2019-07" db="EMBL/GenBank/DDBJ databases">
        <authorList>
            <person name="Jastrzebski P J."/>
            <person name="Paukszto L."/>
            <person name="Jastrzebski P J."/>
        </authorList>
    </citation>
    <scope>NUCLEOTIDE SEQUENCE [LARGE SCALE GENOMIC DNA]</scope>
    <source>
        <strain evidence="8 9">WMS-il1</strain>
    </source>
</reference>
<dbReference type="InterPro" id="IPR035979">
    <property type="entry name" value="RBD_domain_sf"/>
</dbReference>
<organism evidence="8 9">
    <name type="scientific">Hymenolepis diminuta</name>
    <name type="common">Rat tapeworm</name>
    <dbReference type="NCBI Taxonomy" id="6216"/>
    <lineage>
        <taxon>Eukaryota</taxon>
        <taxon>Metazoa</taxon>
        <taxon>Spiralia</taxon>
        <taxon>Lophotrochozoa</taxon>
        <taxon>Platyhelminthes</taxon>
        <taxon>Cestoda</taxon>
        <taxon>Eucestoda</taxon>
        <taxon>Cyclophyllidea</taxon>
        <taxon>Hymenolepididae</taxon>
        <taxon>Hymenolepis</taxon>
    </lineage>
</organism>
<dbReference type="EMBL" id="CABIJS010000555">
    <property type="protein sequence ID" value="VUZ53610.1"/>
    <property type="molecule type" value="Genomic_DNA"/>
</dbReference>
<evidence type="ECO:0000256" key="1">
    <source>
        <dbReference type="ARBA" id="ARBA00004496"/>
    </source>
</evidence>
<dbReference type="InterPro" id="IPR012677">
    <property type="entry name" value="Nucleotide-bd_a/b_plait_sf"/>
</dbReference>
<accession>A0A564Z2G6</accession>
<dbReference type="SUPFAM" id="SSF54928">
    <property type="entry name" value="RNA-binding domain, RBD"/>
    <property type="match status" value="2"/>
</dbReference>
<name>A0A564Z2G6_HYMDI</name>
<evidence type="ECO:0000256" key="5">
    <source>
        <dbReference type="PROSITE-ProRule" id="PRU00176"/>
    </source>
</evidence>
<dbReference type="PROSITE" id="PS50102">
    <property type="entry name" value="RRM"/>
    <property type="match status" value="2"/>
</dbReference>
<dbReference type="GO" id="GO:0006417">
    <property type="term" value="P:regulation of translation"/>
    <property type="evidence" value="ECO:0007669"/>
    <property type="project" value="TreeGrafter"/>
</dbReference>
<feature type="region of interest" description="Disordered" evidence="6">
    <location>
        <begin position="1"/>
        <end position="129"/>
    </location>
</feature>
<protein>
    <recommendedName>
        <fullName evidence="7">RRM domain-containing protein</fullName>
    </recommendedName>
</protein>
<evidence type="ECO:0000313" key="9">
    <source>
        <dbReference type="Proteomes" id="UP000321570"/>
    </source>
</evidence>
<evidence type="ECO:0000256" key="2">
    <source>
        <dbReference type="ARBA" id="ARBA00022490"/>
    </source>
</evidence>
<dbReference type="Gene3D" id="3.30.70.330">
    <property type="match status" value="2"/>
</dbReference>
<dbReference type="Proteomes" id="UP000321570">
    <property type="component" value="Unassembled WGS sequence"/>
</dbReference>
<feature type="domain" description="RRM" evidence="7">
    <location>
        <begin position="126"/>
        <end position="207"/>
    </location>
</feature>
<keyword evidence="4 5" id="KW-0694">RNA-binding</keyword>
<keyword evidence="9" id="KW-1185">Reference proteome</keyword>
<gene>
    <name evidence="8" type="ORF">WMSIL1_LOCUS11602</name>
</gene>